<gene>
    <name evidence="2" type="ORF">ECRASSUSDP1_LOCUS26279</name>
</gene>
<keyword evidence="1" id="KW-1133">Transmembrane helix</keyword>
<evidence type="ECO:0000256" key="1">
    <source>
        <dbReference type="SAM" id="Phobius"/>
    </source>
</evidence>
<keyword evidence="1" id="KW-0472">Membrane</keyword>
<protein>
    <submittedName>
        <fullName evidence="2">Uncharacterized protein</fullName>
    </submittedName>
</protein>
<comment type="caution">
    <text evidence="2">The sequence shown here is derived from an EMBL/GenBank/DDBJ whole genome shotgun (WGS) entry which is preliminary data.</text>
</comment>
<feature type="transmembrane region" description="Helical" evidence="1">
    <location>
        <begin position="86"/>
        <end position="119"/>
    </location>
</feature>
<dbReference type="EMBL" id="CAMPGE010027086">
    <property type="protein sequence ID" value="CAI2384744.1"/>
    <property type="molecule type" value="Genomic_DNA"/>
</dbReference>
<evidence type="ECO:0000313" key="3">
    <source>
        <dbReference type="Proteomes" id="UP001295684"/>
    </source>
</evidence>
<name>A0AAD1Y4W6_EUPCR</name>
<accession>A0AAD1Y4W6</accession>
<organism evidence="2 3">
    <name type="scientific">Euplotes crassus</name>
    <dbReference type="NCBI Taxonomy" id="5936"/>
    <lineage>
        <taxon>Eukaryota</taxon>
        <taxon>Sar</taxon>
        <taxon>Alveolata</taxon>
        <taxon>Ciliophora</taxon>
        <taxon>Intramacronucleata</taxon>
        <taxon>Spirotrichea</taxon>
        <taxon>Hypotrichia</taxon>
        <taxon>Euplotida</taxon>
        <taxon>Euplotidae</taxon>
        <taxon>Moneuplotes</taxon>
    </lineage>
</organism>
<keyword evidence="3" id="KW-1185">Reference proteome</keyword>
<dbReference type="Proteomes" id="UP001295684">
    <property type="component" value="Unassembled WGS sequence"/>
</dbReference>
<dbReference type="AlphaFoldDB" id="A0AAD1Y4W6"/>
<reference evidence="2" key="1">
    <citation type="submission" date="2023-07" db="EMBL/GenBank/DDBJ databases">
        <authorList>
            <consortium name="AG Swart"/>
            <person name="Singh M."/>
            <person name="Singh A."/>
            <person name="Seah K."/>
            <person name="Emmerich C."/>
        </authorList>
    </citation>
    <scope>NUCLEOTIDE SEQUENCE</scope>
    <source>
        <strain evidence="2">DP1</strain>
    </source>
</reference>
<evidence type="ECO:0000313" key="2">
    <source>
        <dbReference type="EMBL" id="CAI2384744.1"/>
    </source>
</evidence>
<sequence length="195" mass="21849">MLDESVCIYRFSRTKDAYGRGIVIKIHSASSVDYQIFHNGQESCDPLACEFKVNKISHEKYIWVTVLSNSANSTVTIEANLSKVEFTFWTIVLVCVAIITVITLIVCLCSAFLCVYCGWCSKNDSKNSNNNNQIELPGLAELGHPQLPVESQVGLAQAQVPPRMSSRINHRRTNAYRDVFHRARTDLTACNSETQ</sequence>
<proteinExistence type="predicted"/>
<keyword evidence="1" id="KW-0812">Transmembrane</keyword>